<name>A0A0A9T196_ARUDO</name>
<accession>A0A0A9T196</accession>
<organism evidence="1">
    <name type="scientific">Arundo donax</name>
    <name type="common">Giant reed</name>
    <name type="synonym">Donax arundinaceus</name>
    <dbReference type="NCBI Taxonomy" id="35708"/>
    <lineage>
        <taxon>Eukaryota</taxon>
        <taxon>Viridiplantae</taxon>
        <taxon>Streptophyta</taxon>
        <taxon>Embryophyta</taxon>
        <taxon>Tracheophyta</taxon>
        <taxon>Spermatophyta</taxon>
        <taxon>Magnoliopsida</taxon>
        <taxon>Liliopsida</taxon>
        <taxon>Poales</taxon>
        <taxon>Poaceae</taxon>
        <taxon>PACMAD clade</taxon>
        <taxon>Arundinoideae</taxon>
        <taxon>Arundineae</taxon>
        <taxon>Arundo</taxon>
    </lineage>
</organism>
<reference evidence="1" key="1">
    <citation type="submission" date="2014-09" db="EMBL/GenBank/DDBJ databases">
        <authorList>
            <person name="Magalhaes I.L.F."/>
            <person name="Oliveira U."/>
            <person name="Santos F.R."/>
            <person name="Vidigal T.H.D.A."/>
            <person name="Brescovit A.D."/>
            <person name="Santos A.J."/>
        </authorList>
    </citation>
    <scope>NUCLEOTIDE SEQUENCE</scope>
    <source>
        <tissue evidence="1">Shoot tissue taken approximately 20 cm above the soil surface</tissue>
    </source>
</reference>
<proteinExistence type="predicted"/>
<dbReference type="AlphaFoldDB" id="A0A0A9T196"/>
<evidence type="ECO:0000313" key="1">
    <source>
        <dbReference type="EMBL" id="JAD69257.1"/>
    </source>
</evidence>
<sequence length="82" mass="9275">MTFLGKADNVDIGRQKFFLAHLTRDPNMIGCVVSVLPCRYDRGQYADNIPCAHLSIIEHVTDHVKQYRLSDNSDMVSSQSSF</sequence>
<protein>
    <submittedName>
        <fullName evidence="1">Uncharacterized protein</fullName>
    </submittedName>
</protein>
<dbReference type="EMBL" id="GBRH01228638">
    <property type="protein sequence ID" value="JAD69257.1"/>
    <property type="molecule type" value="Transcribed_RNA"/>
</dbReference>
<reference evidence="1" key="2">
    <citation type="journal article" date="2015" name="Data Brief">
        <title>Shoot transcriptome of the giant reed, Arundo donax.</title>
        <authorList>
            <person name="Barrero R.A."/>
            <person name="Guerrero F.D."/>
            <person name="Moolhuijzen P."/>
            <person name="Goolsby J.A."/>
            <person name="Tidwell J."/>
            <person name="Bellgard S.E."/>
            <person name="Bellgard M.I."/>
        </authorList>
    </citation>
    <scope>NUCLEOTIDE SEQUENCE</scope>
    <source>
        <tissue evidence="1">Shoot tissue taken approximately 20 cm above the soil surface</tissue>
    </source>
</reference>